<dbReference type="InterPro" id="IPR038417">
    <property type="entry name" value="Alpga-gal_N_sf"/>
</dbReference>
<proteinExistence type="inferred from homology"/>
<dbReference type="InterPro" id="IPR000111">
    <property type="entry name" value="Glyco_hydro_27/36_CS"/>
</dbReference>
<dbReference type="PANTHER" id="PTHR43053:SF3">
    <property type="entry name" value="ALPHA-GALACTOSIDASE C-RELATED"/>
    <property type="match status" value="1"/>
</dbReference>
<sequence>MTQHAEQLNINTQCHVHLNSGDVSVLIDLGEQQLPSIVHWGASLGQVSAAQATTMTKANVNHFTSNNQDLPVRPDILGSLHAGWSGRPGLSGTRVGQNWSPKFTLTSASLNSTNERQICITDGLISASAATLNIVAVDSHSNLELTVDIELTTQGVLRTRGTLRNTASEAYQVHEFGLILPLPTHAAEILDFAGHWGKERVPQRRELTIGTHLRENRKGRTGADAAYVLNVGEPGFDFANGELWGLHLGYSGNQRVWAEKLYDGNRAFGASEILAPGEIELARGETVSTPWIYGIYGVGLDEQAHRLHSWLRGRPSHPKRARPVTLNVWEAVYFNHDETKLKQLADRAAELGVERYVLDDGWFGSRRDDTSGLGDWTVSPEVWPQGLNTLIDHVTSLGMEFGLWFEPEMVNIDSDVAREHPEWIMAPAGRLPTESRNQQVLNLAIDEAYAHVRDQMVAVLEAHNIAYIKWDHNRDLLEAGNQLTGKASVHAQTLAAYRLMAELKERFPELEIESCSSGGARVDLGVLEFTDRVWASDDIDPFERQQMHRWTQQLIPAELMGSHVASGASHTTHRNHSLHYRAGTAFWGHMGIEWDLTQADPEDMKELRAWIEAHKAHRDLLHNGRLVRVDQFDSSLDIHGVVSQDKTEAIFAVVSLALADTDPVGKFRFTGLDESLDYEILDITPGFEASAEYQGRHPQSAHRELNMRLPGWWPVDGPVTLSGAGLSKAGVFSPWLNPESLRILHLRALPAKGSK</sequence>
<dbReference type="GO" id="GO:0004557">
    <property type="term" value="F:alpha-galactosidase activity"/>
    <property type="evidence" value="ECO:0007669"/>
    <property type="project" value="UniProtKB-UniRule"/>
</dbReference>
<name>A0A6H0SHB7_9MICC</name>
<organism evidence="9 10">
    <name type="scientific">Glutamicibacter mishrai</name>
    <dbReference type="NCBI Taxonomy" id="1775880"/>
    <lineage>
        <taxon>Bacteria</taxon>
        <taxon>Bacillati</taxon>
        <taxon>Actinomycetota</taxon>
        <taxon>Actinomycetes</taxon>
        <taxon>Micrococcales</taxon>
        <taxon>Micrococcaceae</taxon>
        <taxon>Glutamicibacter</taxon>
    </lineage>
</organism>
<feature type="active site" description="Proton donor" evidence="6">
    <location>
        <position position="537"/>
    </location>
</feature>
<evidence type="ECO:0000313" key="10">
    <source>
        <dbReference type="Proteomes" id="UP000502331"/>
    </source>
</evidence>
<feature type="binding site" evidence="7">
    <location>
        <position position="515"/>
    </location>
    <ligand>
        <name>substrate</name>
    </ligand>
</feature>
<comment type="catalytic activity">
    <reaction evidence="1 5">
        <text>Hydrolysis of terminal, non-reducing alpha-D-galactose residues in alpha-D-galactosides, including galactose oligosaccharides, galactomannans and galactolipids.</text>
        <dbReference type="EC" id="3.2.1.22"/>
    </reaction>
</comment>
<evidence type="ECO:0000256" key="3">
    <source>
        <dbReference type="ARBA" id="ARBA00022801"/>
    </source>
</evidence>
<feature type="binding site" evidence="7">
    <location>
        <begin position="359"/>
        <end position="360"/>
    </location>
    <ligand>
        <name>substrate</name>
    </ligand>
</feature>
<dbReference type="Pfam" id="PF02065">
    <property type="entry name" value="Melibiase"/>
    <property type="match status" value="1"/>
</dbReference>
<feature type="binding site" evidence="7">
    <location>
        <position position="196"/>
    </location>
    <ligand>
        <name>substrate</name>
    </ligand>
</feature>
<dbReference type="InterPro" id="IPR013785">
    <property type="entry name" value="Aldolase_TIM"/>
</dbReference>
<dbReference type="Pfam" id="PF16875">
    <property type="entry name" value="Glyco_hydro_36N"/>
    <property type="match status" value="1"/>
</dbReference>
<feature type="active site" description="Nucleophile" evidence="6">
    <location>
        <position position="471"/>
    </location>
</feature>
<keyword evidence="3 5" id="KW-0378">Hydrolase</keyword>
<dbReference type="FunFam" id="3.20.20.70:FF:000118">
    <property type="entry name" value="Alpha-galactosidase"/>
    <property type="match status" value="1"/>
</dbReference>
<keyword evidence="4 5" id="KW-0326">Glycosidase</keyword>
<reference evidence="9 10" key="1">
    <citation type="submission" date="2018-09" db="EMBL/GenBank/DDBJ databases">
        <title>Glutamicibacter mishrai S5-52T (LMG 29155T = KCTC 39846T).</title>
        <authorList>
            <person name="Das S.K."/>
        </authorList>
    </citation>
    <scope>NUCLEOTIDE SEQUENCE [LARGE SCALE GENOMIC DNA]</scope>
    <source>
        <strain evidence="9 10">S5-52</strain>
    </source>
</reference>
<dbReference type="PIRSF" id="PIRSF005536">
    <property type="entry name" value="Agal"/>
    <property type="match status" value="1"/>
</dbReference>
<accession>A0A6H0SHB7</accession>
<keyword evidence="10" id="KW-1185">Reference proteome</keyword>
<dbReference type="Gene3D" id="2.70.98.60">
    <property type="entry name" value="alpha-galactosidase from lactobacil brevis"/>
    <property type="match status" value="1"/>
</dbReference>
<comment type="similarity">
    <text evidence="5">Belongs to the glycosyl hydrolase.</text>
</comment>
<evidence type="ECO:0000256" key="2">
    <source>
        <dbReference type="ARBA" id="ARBA00012755"/>
    </source>
</evidence>
<evidence type="ECO:0000256" key="1">
    <source>
        <dbReference type="ARBA" id="ARBA00001255"/>
    </source>
</evidence>
<dbReference type="AlphaFoldDB" id="A0A6H0SHB7"/>
<feature type="binding site" evidence="7">
    <location>
        <position position="436"/>
    </location>
    <ligand>
        <name>substrate</name>
    </ligand>
</feature>
<dbReference type="InterPro" id="IPR031704">
    <property type="entry name" value="Glyco_hydro_36_N"/>
</dbReference>
<feature type="binding site" evidence="7">
    <location>
        <begin position="469"/>
        <end position="473"/>
    </location>
    <ligand>
        <name>substrate</name>
    </ligand>
</feature>
<dbReference type="InterPro" id="IPR002252">
    <property type="entry name" value="Glyco_hydro_36"/>
</dbReference>
<feature type="binding site" evidence="7">
    <location>
        <position position="537"/>
    </location>
    <ligand>
        <name>substrate</name>
    </ligand>
</feature>
<dbReference type="RefSeq" id="WP_172511848.1">
    <property type="nucleotide sequence ID" value="NZ_CP032549.1"/>
</dbReference>
<dbReference type="InterPro" id="IPR050985">
    <property type="entry name" value="Alpha-glycosidase_related"/>
</dbReference>
<dbReference type="InterPro" id="IPR017853">
    <property type="entry name" value="GH"/>
</dbReference>
<dbReference type="Gene3D" id="2.60.40.1180">
    <property type="entry name" value="Golgi alpha-mannosidase II"/>
    <property type="match status" value="1"/>
</dbReference>
<evidence type="ECO:0000256" key="6">
    <source>
        <dbReference type="PIRSR" id="PIRSR005536-1"/>
    </source>
</evidence>
<evidence type="ECO:0000256" key="5">
    <source>
        <dbReference type="PIRNR" id="PIRNR005536"/>
    </source>
</evidence>
<feature type="domain" description="Glycosyl hydrolase family 36 N-terminal" evidence="8">
    <location>
        <begin position="34"/>
        <end position="282"/>
    </location>
</feature>
<dbReference type="PROSITE" id="PS00512">
    <property type="entry name" value="ALPHA_GALACTOSIDASE"/>
    <property type="match status" value="1"/>
</dbReference>
<dbReference type="PRINTS" id="PR00743">
    <property type="entry name" value="GLHYDRLASE36"/>
</dbReference>
<gene>
    <name evidence="9" type="ORF">D3791_07880</name>
</gene>
<evidence type="ECO:0000259" key="8">
    <source>
        <dbReference type="Pfam" id="PF16875"/>
    </source>
</evidence>
<dbReference type="PANTHER" id="PTHR43053">
    <property type="entry name" value="GLYCOSIDASE FAMILY 31"/>
    <property type="match status" value="1"/>
</dbReference>
<dbReference type="Proteomes" id="UP000502331">
    <property type="component" value="Chromosome"/>
</dbReference>
<dbReference type="InterPro" id="IPR013780">
    <property type="entry name" value="Glyco_hydro_b"/>
</dbReference>
<dbReference type="EMBL" id="CP032549">
    <property type="protein sequence ID" value="QIV87052.1"/>
    <property type="molecule type" value="Genomic_DNA"/>
</dbReference>
<evidence type="ECO:0000256" key="7">
    <source>
        <dbReference type="PIRSR" id="PIRSR005536-2"/>
    </source>
</evidence>
<evidence type="ECO:0000256" key="4">
    <source>
        <dbReference type="ARBA" id="ARBA00023295"/>
    </source>
</evidence>
<protein>
    <recommendedName>
        <fullName evidence="2 5">Alpha-galactosidase</fullName>
        <ecNumber evidence="2 5">3.2.1.22</ecNumber>
    </recommendedName>
</protein>
<dbReference type="Gene3D" id="3.20.20.70">
    <property type="entry name" value="Aldolase class I"/>
    <property type="match status" value="1"/>
</dbReference>
<dbReference type="SUPFAM" id="SSF51445">
    <property type="entry name" value="(Trans)glycosidases"/>
    <property type="match status" value="1"/>
</dbReference>
<dbReference type="GO" id="GO:0016052">
    <property type="term" value="P:carbohydrate catabolic process"/>
    <property type="evidence" value="ECO:0007669"/>
    <property type="project" value="InterPro"/>
</dbReference>
<dbReference type="CDD" id="cd14791">
    <property type="entry name" value="GH36"/>
    <property type="match status" value="1"/>
</dbReference>
<dbReference type="EC" id="3.2.1.22" evidence="2 5"/>
<evidence type="ECO:0000313" key="9">
    <source>
        <dbReference type="EMBL" id="QIV87052.1"/>
    </source>
</evidence>